<evidence type="ECO:0000313" key="2">
    <source>
        <dbReference type="EMBL" id="ORX61930.1"/>
    </source>
</evidence>
<reference evidence="2 3" key="1">
    <citation type="submission" date="2016-07" db="EMBL/GenBank/DDBJ databases">
        <title>Pervasive Adenine N6-methylation of Active Genes in Fungi.</title>
        <authorList>
            <consortium name="DOE Joint Genome Institute"/>
            <person name="Mondo S.J."/>
            <person name="Dannebaum R.O."/>
            <person name="Kuo R.C."/>
            <person name="Labutti K."/>
            <person name="Haridas S."/>
            <person name="Kuo A."/>
            <person name="Salamov A."/>
            <person name="Ahrendt S.R."/>
            <person name="Lipzen A."/>
            <person name="Sullivan W."/>
            <person name="Andreopoulos W.B."/>
            <person name="Clum A."/>
            <person name="Lindquist E."/>
            <person name="Daum C."/>
            <person name="Ramamoorthy G.K."/>
            <person name="Gryganskyi A."/>
            <person name="Culley D."/>
            <person name="Magnuson J.K."/>
            <person name="James T.Y."/>
            <person name="O'Malley M.A."/>
            <person name="Stajich J.E."/>
            <person name="Spatafora J.W."/>
            <person name="Visel A."/>
            <person name="Grigoriev I.V."/>
        </authorList>
    </citation>
    <scope>NUCLEOTIDE SEQUENCE [LARGE SCALE GENOMIC DNA]</scope>
    <source>
        <strain evidence="2 3">NRRL 3301</strain>
    </source>
</reference>
<proteinExistence type="predicted"/>
<evidence type="ECO:0000313" key="3">
    <source>
        <dbReference type="Proteomes" id="UP000242146"/>
    </source>
</evidence>
<keyword evidence="3" id="KW-1185">Reference proteome</keyword>
<dbReference type="AlphaFoldDB" id="A0A1X2GV70"/>
<dbReference type="InterPro" id="IPR001810">
    <property type="entry name" value="F-box_dom"/>
</dbReference>
<gene>
    <name evidence="2" type="ORF">DM01DRAFT_1403663</name>
</gene>
<organism evidence="2 3">
    <name type="scientific">Hesseltinella vesiculosa</name>
    <dbReference type="NCBI Taxonomy" id="101127"/>
    <lineage>
        <taxon>Eukaryota</taxon>
        <taxon>Fungi</taxon>
        <taxon>Fungi incertae sedis</taxon>
        <taxon>Mucoromycota</taxon>
        <taxon>Mucoromycotina</taxon>
        <taxon>Mucoromycetes</taxon>
        <taxon>Mucorales</taxon>
        <taxon>Cunninghamellaceae</taxon>
        <taxon>Hesseltinella</taxon>
    </lineage>
</organism>
<feature type="domain" description="F-box" evidence="1">
    <location>
        <begin position="1"/>
        <end position="46"/>
    </location>
</feature>
<dbReference type="Proteomes" id="UP000242146">
    <property type="component" value="Unassembled WGS sequence"/>
</dbReference>
<name>A0A1X2GV70_9FUNG</name>
<dbReference type="EMBL" id="MCGT01000002">
    <property type="protein sequence ID" value="ORX61930.1"/>
    <property type="molecule type" value="Genomic_DNA"/>
</dbReference>
<protein>
    <recommendedName>
        <fullName evidence="1">F-box domain-containing protein</fullName>
    </recommendedName>
</protein>
<sequence>MPGFEDLPSEINAAIVSRLERKDLKQLRLVSYKYHGYASRLLFRRLAITSNPSSCPSMTALLESTAQSRISFAHYVHSMVLHNHTNDPDILARFAAALPNVNSWEVTVSVLSQLNDLFHRQTPTGTPGLLMQFHPKLLVLLRKMFAGASQFHVGFDRMWTKFDRVHSAAIVTLLPANLTNLDMKSPNQKDTTVSVSLFDQLSIACPAMEELRVMLSHDPDTTDGLIQQLAENANGTASTPIQPWPTMHSLNITVIGFDSFGALFAYIGFKMPCLSSLSVRCPEEQFVGQQYIQLPNALVSCLRHCLPLRCLDAFTCLSIQRLSSNDFIWPCLPVSWKQSLQLRGVNQLFTSQPKLNTSHLRNLDLCILDADLDKNLPPIDLVCFLDYLPNLLSLSLKLADRTGRLEFRVSDWFIQQHPLETLSLSIFNCESNLDLERFALMCPNLTSICLADSIFRRNAAPAFIHNAYFSALTSMRQFPRENTCVYSFANTCLTDVSIGSYRRGDGNFACHVVIQDEIYAVGPPVRVFVFDASLPNHGCSELDASETEWFLDSLLDNDSRLHADLRGSTNLAKQALQQFRFDNTFVLHCRSIASLKCYPTTLF</sequence>
<dbReference type="SUPFAM" id="SSF81383">
    <property type="entry name" value="F-box domain"/>
    <property type="match status" value="1"/>
</dbReference>
<dbReference type="PROSITE" id="PS50181">
    <property type="entry name" value="FBOX"/>
    <property type="match status" value="1"/>
</dbReference>
<accession>A0A1X2GV70</accession>
<dbReference type="OrthoDB" id="5422579at2759"/>
<dbReference type="InterPro" id="IPR036047">
    <property type="entry name" value="F-box-like_dom_sf"/>
</dbReference>
<dbReference type="InterPro" id="IPR032675">
    <property type="entry name" value="LRR_dom_sf"/>
</dbReference>
<dbReference type="Gene3D" id="3.80.10.10">
    <property type="entry name" value="Ribonuclease Inhibitor"/>
    <property type="match status" value="1"/>
</dbReference>
<evidence type="ECO:0000259" key="1">
    <source>
        <dbReference type="PROSITE" id="PS50181"/>
    </source>
</evidence>
<comment type="caution">
    <text evidence="2">The sequence shown here is derived from an EMBL/GenBank/DDBJ whole genome shotgun (WGS) entry which is preliminary data.</text>
</comment>